<comment type="caution">
    <text evidence="1">The sequence shown here is derived from an EMBL/GenBank/DDBJ whole genome shotgun (WGS) entry which is preliminary data.</text>
</comment>
<organism evidence="1 2">
    <name type="scientific">Trypanosoma cruzi Dm28c</name>
    <dbReference type="NCBI Taxonomy" id="1416333"/>
    <lineage>
        <taxon>Eukaryota</taxon>
        <taxon>Discoba</taxon>
        <taxon>Euglenozoa</taxon>
        <taxon>Kinetoplastea</taxon>
        <taxon>Metakinetoplastina</taxon>
        <taxon>Trypanosomatida</taxon>
        <taxon>Trypanosomatidae</taxon>
        <taxon>Trypanosoma</taxon>
        <taxon>Schizotrypanum</taxon>
    </lineage>
</organism>
<protein>
    <submittedName>
        <fullName evidence="1">p27 protein</fullName>
    </submittedName>
</protein>
<reference evidence="1 2" key="1">
    <citation type="journal article" date="2014" name="Genome Announc.">
        <title>Trypanosoma cruzi Clone Dm28c Draft Genome Sequence.</title>
        <authorList>
            <person name="Grisard E.C."/>
            <person name="Teixeira S.M."/>
            <person name="de Almeida L.G."/>
            <person name="Stoco P.H."/>
            <person name="Gerber A.L."/>
            <person name="Talavera-Lopez C."/>
            <person name="Lima O.C."/>
            <person name="Andersson B."/>
            <person name="de Vasconcelos A.T."/>
        </authorList>
    </citation>
    <scope>NUCLEOTIDE SEQUENCE [LARGE SCALE GENOMIC DNA]</scope>
    <source>
        <strain evidence="1 2">Dm28c</strain>
    </source>
</reference>
<evidence type="ECO:0000313" key="2">
    <source>
        <dbReference type="Proteomes" id="UP000017861"/>
    </source>
</evidence>
<sequence length="256" mass="29688">MFLVQCFQKKVFIAAMSRITNKICGGMARANVVDHGVYMKPISHNPYLSTVHDGVSTGYLAGFSAKPMHWLYRFRYNTLPQGFATGFFSRNPYGRYVHWLEVSTIEKMRLQAISMEGLPCNVVSVLVTLYSLWYVYRLCFYHPDLTLYNLGLWTTKPWISAQRFNKKHELDQPIFRWIHRAPEYFITDPYRELNKLEVAANDTWREYVKSIGREDELLIGPHDKGYGVDGKGMLLPMEIPHEDKSGHSPGPFPTLR</sequence>
<accession>V5AL49</accession>
<dbReference type="VEuPathDB" id="TriTrypDB:TCDM_11018"/>
<dbReference type="EMBL" id="AYLP01000292">
    <property type="protein sequence ID" value="ESS61405.1"/>
    <property type="molecule type" value="Genomic_DNA"/>
</dbReference>
<dbReference type="OrthoDB" id="255809at2759"/>
<proteinExistence type="predicted"/>
<name>V5AL49_TRYCR</name>
<dbReference type="AlphaFoldDB" id="V5AL49"/>
<dbReference type="Proteomes" id="UP000017861">
    <property type="component" value="Unassembled WGS sequence"/>
</dbReference>
<evidence type="ECO:0000313" key="1">
    <source>
        <dbReference type="EMBL" id="ESS61405.1"/>
    </source>
</evidence>
<gene>
    <name evidence="1" type="ORF">TCDM_11018</name>
</gene>